<evidence type="ECO:0000313" key="3">
    <source>
        <dbReference type="EMBL" id="TXB63196.1"/>
    </source>
</evidence>
<proteinExistence type="predicted"/>
<keyword evidence="1" id="KW-0812">Transmembrane</keyword>
<dbReference type="Gene3D" id="1.10.10.1320">
    <property type="entry name" value="Anti-sigma factor, zinc-finger domain"/>
    <property type="match status" value="1"/>
</dbReference>
<keyword evidence="1" id="KW-0472">Membrane</keyword>
<evidence type="ECO:0000256" key="1">
    <source>
        <dbReference type="SAM" id="Phobius"/>
    </source>
</evidence>
<evidence type="ECO:0000259" key="2">
    <source>
        <dbReference type="Pfam" id="PF13490"/>
    </source>
</evidence>
<dbReference type="AlphaFoldDB" id="A0A5C6RLI4"/>
<protein>
    <recommendedName>
        <fullName evidence="2">Putative zinc-finger domain-containing protein</fullName>
    </recommendedName>
</protein>
<reference evidence="3 4" key="1">
    <citation type="submission" date="2019-08" db="EMBL/GenBank/DDBJ databases">
        <title>Genome of Phaeodactylibacter luteus.</title>
        <authorList>
            <person name="Bowman J.P."/>
        </authorList>
    </citation>
    <scope>NUCLEOTIDE SEQUENCE [LARGE SCALE GENOMIC DNA]</scope>
    <source>
        <strain evidence="3 4">KCTC 42180</strain>
    </source>
</reference>
<feature type="transmembrane region" description="Helical" evidence="1">
    <location>
        <begin position="83"/>
        <end position="101"/>
    </location>
</feature>
<dbReference type="InterPro" id="IPR011990">
    <property type="entry name" value="TPR-like_helical_dom_sf"/>
</dbReference>
<dbReference type="OrthoDB" id="1112758at2"/>
<name>A0A5C6RLI4_9BACT</name>
<dbReference type="Pfam" id="PF13490">
    <property type="entry name" value="zf-HC2"/>
    <property type="match status" value="1"/>
</dbReference>
<dbReference type="EMBL" id="VOOR01000018">
    <property type="protein sequence ID" value="TXB63196.1"/>
    <property type="molecule type" value="Genomic_DNA"/>
</dbReference>
<dbReference type="InterPro" id="IPR041916">
    <property type="entry name" value="Anti_sigma_zinc_sf"/>
</dbReference>
<accession>A0A5C6RLI4</accession>
<gene>
    <name evidence="3" type="ORF">FRY97_10330</name>
</gene>
<keyword evidence="4" id="KW-1185">Reference proteome</keyword>
<dbReference type="RefSeq" id="WP_147167451.1">
    <property type="nucleotide sequence ID" value="NZ_VOOR01000018.1"/>
</dbReference>
<feature type="domain" description="Putative zinc-finger" evidence="2">
    <location>
        <begin position="19"/>
        <end position="43"/>
    </location>
</feature>
<dbReference type="Gene3D" id="1.25.40.10">
    <property type="entry name" value="Tetratricopeptide repeat domain"/>
    <property type="match status" value="1"/>
</dbReference>
<keyword evidence="1" id="KW-1133">Transmembrane helix</keyword>
<comment type="caution">
    <text evidence="3">The sequence shown here is derived from an EMBL/GenBank/DDBJ whole genome shotgun (WGS) entry which is preliminary data.</text>
</comment>
<organism evidence="3 4">
    <name type="scientific">Phaeodactylibacter luteus</name>
    <dbReference type="NCBI Taxonomy" id="1564516"/>
    <lineage>
        <taxon>Bacteria</taxon>
        <taxon>Pseudomonadati</taxon>
        <taxon>Bacteroidota</taxon>
        <taxon>Saprospiria</taxon>
        <taxon>Saprospirales</taxon>
        <taxon>Haliscomenobacteraceae</taxon>
        <taxon>Phaeodactylibacter</taxon>
    </lineage>
</organism>
<sequence>MDSIFNRTTNCLSRKEIKAYLSGTLSPAACRRVEAHLLDCPLCDAAVEGYQAIPEADAERELSALKASLLSARKAGAPPRQPYLNRLAAALLLLVGLIAVFKYSIGSFHERVFAEAFQPMPSGYTILRSAAVPSVLQGKPELVTALKFYQAEEFGKSIPHFENYLSSQPDDPKAQLLLANALLGDWQAERALGWLEKIDSSSVGAGALKWYTALALVQLGRLDEARQLLQELGTEVAFQARAGQLSAQLE</sequence>
<dbReference type="SUPFAM" id="SSF48452">
    <property type="entry name" value="TPR-like"/>
    <property type="match status" value="1"/>
</dbReference>
<evidence type="ECO:0000313" key="4">
    <source>
        <dbReference type="Proteomes" id="UP000321580"/>
    </source>
</evidence>
<dbReference type="InterPro" id="IPR027383">
    <property type="entry name" value="Znf_put"/>
</dbReference>
<dbReference type="Proteomes" id="UP000321580">
    <property type="component" value="Unassembled WGS sequence"/>
</dbReference>
<dbReference type="Pfam" id="PF12895">
    <property type="entry name" value="ANAPC3"/>
    <property type="match status" value="1"/>
</dbReference>